<dbReference type="SUPFAM" id="SSF51658">
    <property type="entry name" value="Xylose isomerase-like"/>
    <property type="match status" value="1"/>
</dbReference>
<protein>
    <submittedName>
        <fullName evidence="2">Sugar phosphate isomerase/epimerase</fullName>
    </submittedName>
</protein>
<dbReference type="Proteomes" id="UP000516117">
    <property type="component" value="Chromosome"/>
</dbReference>
<dbReference type="PANTHER" id="PTHR12110">
    <property type="entry name" value="HYDROXYPYRUVATE ISOMERASE"/>
    <property type="match status" value="1"/>
</dbReference>
<dbReference type="InterPro" id="IPR050312">
    <property type="entry name" value="IolE/XylAMocC-like"/>
</dbReference>
<sequence>MVHVHGHIVDPSRSNRLIGAGPRSRGRVVAVSPSKILLSTTSVYPEASTSAFELAASLGYDGVELMIGVDTLSTDIEAIAKLSEYHGVAVPSVHAPTLLLTQTTWGGDPWDRLRRSGEAAHRLGADTVVVHPPFRWQRDYGAGFVEGIRALNREFRVTFAVENMFPWRTPAGNIPAYLPGWDPTGYDYDHLTLDLSHAATSQRQSLDLIEAWGDRLAHVHFTDGRGSLKDEHLLPGEGNQQAWQVLGELVRRNFHGHIVLEVSTRRARSRYEREELLRRCLEDIRACLRGEAVAR</sequence>
<organism evidence="2 3">
    <name type="scientific">Tessaracoccus defluvii</name>
    <dbReference type="NCBI Taxonomy" id="1285901"/>
    <lineage>
        <taxon>Bacteria</taxon>
        <taxon>Bacillati</taxon>
        <taxon>Actinomycetota</taxon>
        <taxon>Actinomycetes</taxon>
        <taxon>Propionibacteriales</taxon>
        <taxon>Propionibacteriaceae</taxon>
        <taxon>Tessaracoccus</taxon>
    </lineage>
</organism>
<proteinExistence type="predicted"/>
<dbReference type="KEGG" id="tdf:H9L22_18080"/>
<dbReference type="EMBL" id="CP060789">
    <property type="protein sequence ID" value="QNP55959.1"/>
    <property type="molecule type" value="Genomic_DNA"/>
</dbReference>
<gene>
    <name evidence="2" type="ORF">H9L22_18080</name>
</gene>
<evidence type="ECO:0000259" key="1">
    <source>
        <dbReference type="Pfam" id="PF01261"/>
    </source>
</evidence>
<dbReference type="PANTHER" id="PTHR12110:SF47">
    <property type="match status" value="1"/>
</dbReference>
<reference evidence="2 3" key="1">
    <citation type="submission" date="2020-08" db="EMBL/GenBank/DDBJ databases">
        <title>Genome sequence of Tessaracoccus defluvii JCM 17540T.</title>
        <authorList>
            <person name="Hyun D.-W."/>
            <person name="Bae J.-W."/>
        </authorList>
    </citation>
    <scope>NUCLEOTIDE SEQUENCE [LARGE SCALE GENOMIC DNA]</scope>
    <source>
        <strain evidence="2 3">JCM 17540</strain>
    </source>
</reference>
<evidence type="ECO:0000313" key="3">
    <source>
        <dbReference type="Proteomes" id="UP000516117"/>
    </source>
</evidence>
<dbReference type="Pfam" id="PF01261">
    <property type="entry name" value="AP_endonuc_2"/>
    <property type="match status" value="1"/>
</dbReference>
<dbReference type="Gene3D" id="3.20.20.150">
    <property type="entry name" value="Divalent-metal-dependent TIM barrel enzymes"/>
    <property type="match status" value="1"/>
</dbReference>
<keyword evidence="2" id="KW-0413">Isomerase</keyword>
<feature type="domain" description="Xylose isomerase-like TIM barrel" evidence="1">
    <location>
        <begin position="52"/>
        <end position="276"/>
    </location>
</feature>
<dbReference type="GO" id="GO:0016853">
    <property type="term" value="F:isomerase activity"/>
    <property type="evidence" value="ECO:0007669"/>
    <property type="project" value="UniProtKB-KW"/>
</dbReference>
<dbReference type="InterPro" id="IPR013022">
    <property type="entry name" value="Xyl_isomerase-like_TIM-brl"/>
</dbReference>
<accession>A0A7H0H5Z3</accession>
<keyword evidence="3" id="KW-1185">Reference proteome</keyword>
<name>A0A7H0H5Z3_9ACTN</name>
<evidence type="ECO:0000313" key="2">
    <source>
        <dbReference type="EMBL" id="QNP55959.1"/>
    </source>
</evidence>
<dbReference type="AlphaFoldDB" id="A0A7H0H5Z3"/>
<dbReference type="InterPro" id="IPR036237">
    <property type="entry name" value="Xyl_isomerase-like_sf"/>
</dbReference>